<evidence type="ECO:0000256" key="4">
    <source>
        <dbReference type="RuleBase" id="RU004046"/>
    </source>
</evidence>
<proteinExistence type="inferred from homology"/>
<dbReference type="GO" id="GO:0005536">
    <property type="term" value="F:D-glucose binding"/>
    <property type="evidence" value="ECO:0007669"/>
    <property type="project" value="InterPro"/>
</dbReference>
<dbReference type="Pfam" id="PF02685">
    <property type="entry name" value="Glucokinase"/>
    <property type="match status" value="1"/>
</dbReference>
<dbReference type="InterPro" id="IPR043129">
    <property type="entry name" value="ATPase_NBD"/>
</dbReference>
<dbReference type="PANTHER" id="PTHR47363:SF1">
    <property type="entry name" value="GLUCOKINASE"/>
    <property type="match status" value="1"/>
</dbReference>
<comment type="catalytic activity">
    <reaction evidence="3">
        <text>D-glucose + ATP = D-glucose 6-phosphate + ADP + H(+)</text>
        <dbReference type="Rhea" id="RHEA:17825"/>
        <dbReference type="ChEBI" id="CHEBI:4167"/>
        <dbReference type="ChEBI" id="CHEBI:15378"/>
        <dbReference type="ChEBI" id="CHEBI:30616"/>
        <dbReference type="ChEBI" id="CHEBI:61548"/>
        <dbReference type="ChEBI" id="CHEBI:456216"/>
        <dbReference type="EC" id="2.7.1.2"/>
    </reaction>
</comment>
<keyword evidence="3" id="KW-0067">ATP-binding</keyword>
<keyword evidence="6" id="KW-1185">Reference proteome</keyword>
<dbReference type="GO" id="GO:0005737">
    <property type="term" value="C:cytoplasm"/>
    <property type="evidence" value="ECO:0007669"/>
    <property type="project" value="UniProtKB-SubCell"/>
</dbReference>
<keyword evidence="2 3" id="KW-0418">Kinase</keyword>
<feature type="binding site" evidence="3">
    <location>
        <begin position="12"/>
        <end position="17"/>
    </location>
    <ligand>
        <name>ATP</name>
        <dbReference type="ChEBI" id="CHEBI:30616"/>
    </ligand>
</feature>
<gene>
    <name evidence="3" type="primary">glk</name>
    <name evidence="5" type="ORF">SCD_n01288</name>
</gene>
<dbReference type="STRING" id="1163617.SCD_n01288"/>
<dbReference type="HAMAP" id="MF_00524">
    <property type="entry name" value="Glucokinase"/>
    <property type="match status" value="1"/>
</dbReference>
<accession>S6B385</accession>
<dbReference type="PANTHER" id="PTHR47363">
    <property type="entry name" value="GLUCOKINASE"/>
    <property type="match status" value="1"/>
</dbReference>
<dbReference type="HOGENOM" id="CLU_042582_0_0_4"/>
<evidence type="ECO:0000256" key="3">
    <source>
        <dbReference type="HAMAP-Rule" id="MF_00524"/>
    </source>
</evidence>
<protein>
    <recommendedName>
        <fullName evidence="3">Glucokinase</fullName>
        <ecNumber evidence="3">2.7.1.2</ecNumber>
    </recommendedName>
    <alternativeName>
        <fullName evidence="3">Glucose kinase</fullName>
    </alternativeName>
</protein>
<evidence type="ECO:0000313" key="5">
    <source>
        <dbReference type="EMBL" id="BAN35117.1"/>
    </source>
</evidence>
<dbReference type="CDD" id="cd24008">
    <property type="entry name" value="ASKHA_NBD_GLK"/>
    <property type="match status" value="1"/>
</dbReference>
<dbReference type="NCBIfam" id="TIGR00749">
    <property type="entry name" value="glk"/>
    <property type="match status" value="1"/>
</dbReference>
<evidence type="ECO:0000256" key="1">
    <source>
        <dbReference type="ARBA" id="ARBA00022679"/>
    </source>
</evidence>
<keyword evidence="3" id="KW-0963">Cytoplasm</keyword>
<dbReference type="EC" id="2.7.1.2" evidence="3"/>
<dbReference type="GO" id="GO:0006096">
    <property type="term" value="P:glycolytic process"/>
    <property type="evidence" value="ECO:0007669"/>
    <property type="project" value="UniProtKB-UniRule"/>
</dbReference>
<reference evidence="5 6" key="1">
    <citation type="journal article" date="2012" name="Appl. Environ. Microbiol.">
        <title>Draft genome sequence of a psychrotolerant sulfur-oxidizing bacterium, Sulfuricella denitrificans skB26, and proteomic insights into cold adaptation.</title>
        <authorList>
            <person name="Watanabe T."/>
            <person name="Kojima H."/>
            <person name="Fukui M."/>
        </authorList>
    </citation>
    <scope>NUCLEOTIDE SEQUENCE [LARGE SCALE GENOMIC DNA]</scope>
    <source>
        <strain evidence="6">skB26</strain>
    </source>
</reference>
<dbReference type="GO" id="GO:0004340">
    <property type="term" value="F:glucokinase activity"/>
    <property type="evidence" value="ECO:0007669"/>
    <property type="project" value="UniProtKB-UniRule"/>
</dbReference>
<evidence type="ECO:0000256" key="2">
    <source>
        <dbReference type="ARBA" id="ARBA00022777"/>
    </source>
</evidence>
<comment type="similarity">
    <text evidence="3 4">Belongs to the bacterial glucokinase family.</text>
</comment>
<dbReference type="GO" id="GO:0005524">
    <property type="term" value="F:ATP binding"/>
    <property type="evidence" value="ECO:0007669"/>
    <property type="project" value="UniProtKB-UniRule"/>
</dbReference>
<evidence type="ECO:0000313" key="6">
    <source>
        <dbReference type="Proteomes" id="UP000015559"/>
    </source>
</evidence>
<dbReference type="NCBIfam" id="NF001415">
    <property type="entry name" value="PRK00292.1-2"/>
    <property type="match status" value="1"/>
</dbReference>
<dbReference type="Proteomes" id="UP000015559">
    <property type="component" value="Chromosome"/>
</dbReference>
<keyword evidence="1 3" id="KW-0808">Transferase</keyword>
<keyword evidence="3" id="KW-0324">Glycolysis</keyword>
<dbReference type="Gene3D" id="3.30.420.40">
    <property type="match status" value="1"/>
</dbReference>
<comment type="subcellular location">
    <subcellularLocation>
        <location evidence="3">Cytoplasm</location>
    </subcellularLocation>
</comment>
<dbReference type="eggNOG" id="COG0837">
    <property type="taxonomic scope" value="Bacteria"/>
</dbReference>
<sequence length="331" mass="34556">MNTSIKKTLLAGDIGGTKTLLQIFESGGGVLAERRFDSASYASLNQIIAGLLSDFPSLPLAAACFGVAGPVEGGKSNITNLPWQIDEASIAMEFKIPQVRLINDFQAVAYGIEALECQDLATLQAGAPHASGVRAVIGAGTGLGEGFMVWQEGYYEAFPSEGSHADFAPVDALQIELLLYLAARFGHVSYERLVSGPGLVNIFEFLRDSRGQQATVELQAAMKAGDPAAAISDCAMGGKDDLAVAALDLFARIYGAEAGNLALKVLAHGGVYIAGGIAPQIMGKLEDGTFLRAFADKGRFAGLLGDIPVHVVLNPKVGLMGAARVAERIMG</sequence>
<dbReference type="EMBL" id="AP013066">
    <property type="protein sequence ID" value="BAN35117.1"/>
    <property type="molecule type" value="Genomic_DNA"/>
</dbReference>
<name>S6B385_SULDS</name>
<dbReference type="Gene3D" id="3.40.367.20">
    <property type="match status" value="1"/>
</dbReference>
<dbReference type="SUPFAM" id="SSF53067">
    <property type="entry name" value="Actin-like ATPase domain"/>
    <property type="match status" value="1"/>
</dbReference>
<organism evidence="5 6">
    <name type="scientific">Sulfuricella denitrificans (strain DSM 22764 / NBRC 105220 / skB26)</name>
    <dbReference type="NCBI Taxonomy" id="1163617"/>
    <lineage>
        <taxon>Bacteria</taxon>
        <taxon>Pseudomonadati</taxon>
        <taxon>Pseudomonadota</taxon>
        <taxon>Betaproteobacteria</taxon>
        <taxon>Nitrosomonadales</taxon>
        <taxon>Sulfuricellaceae</taxon>
        <taxon>Sulfuricella</taxon>
    </lineage>
</organism>
<dbReference type="KEGG" id="sdr:SCD_n01288"/>
<dbReference type="AlphaFoldDB" id="S6B385"/>
<dbReference type="InterPro" id="IPR003836">
    <property type="entry name" value="Glucokinase"/>
</dbReference>
<dbReference type="RefSeq" id="WP_009205929.1">
    <property type="nucleotide sequence ID" value="NC_022357.1"/>
</dbReference>
<keyword evidence="3" id="KW-0547">Nucleotide-binding</keyword>
<dbReference type="OrthoDB" id="257751at2"/>